<reference evidence="2 3" key="1">
    <citation type="submission" date="2017-02" db="EMBL/GenBank/DDBJ databases">
        <authorList>
            <person name="Peterson S.W."/>
        </authorList>
    </citation>
    <scope>NUCLEOTIDE SEQUENCE [LARGE SCALE GENOMIC DNA]</scope>
    <source>
        <strain evidence="2 3">ATCC 27749</strain>
    </source>
</reference>
<protein>
    <submittedName>
        <fullName evidence="2">Uncharacterized protein</fullName>
    </submittedName>
</protein>
<keyword evidence="3" id="KW-1185">Reference proteome</keyword>
<feature type="chain" id="PRO_5038333757" evidence="1">
    <location>
        <begin position="23"/>
        <end position="335"/>
    </location>
</feature>
<dbReference type="RefSeq" id="WP_078783213.1">
    <property type="nucleotide sequence ID" value="NZ_FUYF01000001.1"/>
</dbReference>
<sequence length="335" mass="35818">MYRKLAALVLAAALLCSCSARVTVQRYPAELPRAESPAATPTPEPVPTFTEEQKSYGSAALLTDATVLVNVFLNDAAHGQTWDAESRAAAVQRTQLAVDWITEQAAGYEAAVNLICDRSADGSDSTLTRSYLVQSAMQGGENSEESSAFLDEMDTLCASLAADSRLAAYGARHIAFLFFLPISGTSFTMAHYADDGDSFYYEYSCLYKTDAYTDGEAESPATYAHEILHLFGAPDLYEGSSDPYVDEALVSYVADTYPGDIMLSTYEDDGSSRFDAITKEISPLTAYCLGLTDTCPELAQFPLLADMTPGVFSYGADGEAGSAETGESWPGAVAV</sequence>
<organism evidence="2 3">
    <name type="scientific">Gemmiger formicilis</name>
    <dbReference type="NCBI Taxonomy" id="745368"/>
    <lineage>
        <taxon>Bacteria</taxon>
        <taxon>Bacillati</taxon>
        <taxon>Bacillota</taxon>
        <taxon>Clostridia</taxon>
        <taxon>Eubacteriales</taxon>
        <taxon>Gemmiger</taxon>
    </lineage>
</organism>
<evidence type="ECO:0000313" key="3">
    <source>
        <dbReference type="Proteomes" id="UP000190286"/>
    </source>
</evidence>
<proteinExistence type="predicted"/>
<feature type="signal peptide" evidence="1">
    <location>
        <begin position="1"/>
        <end position="22"/>
    </location>
</feature>
<dbReference type="STRING" id="745368.SAMN02745178_00194"/>
<dbReference type="GeneID" id="93336694"/>
<keyword evidence="1" id="KW-0732">Signal</keyword>
<dbReference type="PROSITE" id="PS51257">
    <property type="entry name" value="PROKAR_LIPOPROTEIN"/>
    <property type="match status" value="1"/>
</dbReference>
<dbReference type="OrthoDB" id="6395838at2"/>
<name>A0A1T4W8S9_9FIRM</name>
<evidence type="ECO:0000313" key="2">
    <source>
        <dbReference type="EMBL" id="SKA73680.1"/>
    </source>
</evidence>
<dbReference type="EMBL" id="FUYF01000001">
    <property type="protein sequence ID" value="SKA73680.1"/>
    <property type="molecule type" value="Genomic_DNA"/>
</dbReference>
<dbReference type="Proteomes" id="UP000190286">
    <property type="component" value="Unassembled WGS sequence"/>
</dbReference>
<dbReference type="AlphaFoldDB" id="A0A1T4W8S9"/>
<accession>A0A1T4W8S9</accession>
<evidence type="ECO:0000256" key="1">
    <source>
        <dbReference type="SAM" id="SignalP"/>
    </source>
</evidence>
<gene>
    <name evidence="2" type="ORF">SAMN02745178_00194</name>
</gene>